<organism evidence="9 10">
    <name type="scientific">Rhodopseudomonas palustris</name>
    <dbReference type="NCBI Taxonomy" id="1076"/>
    <lineage>
        <taxon>Bacteria</taxon>
        <taxon>Pseudomonadati</taxon>
        <taxon>Pseudomonadota</taxon>
        <taxon>Alphaproteobacteria</taxon>
        <taxon>Hyphomicrobiales</taxon>
        <taxon>Nitrobacteraceae</taxon>
        <taxon>Rhodopseudomonas</taxon>
    </lineage>
</organism>
<dbReference type="InterPro" id="IPR046342">
    <property type="entry name" value="CBS_dom_sf"/>
</dbReference>
<reference evidence="9" key="1">
    <citation type="journal article" date="2022" name="Biol. Control">
        <title>In silico genomic analysis of Rhodopseudomonas palustris strains revealed potential biocontrol agents and crop yield enhancers.</title>
        <authorList>
            <person name="Surachat K."/>
            <person name="Kantachote D."/>
            <person name="Deachamag P."/>
            <person name="Wonglapsuwan M."/>
        </authorList>
    </citation>
    <scope>NUCLEOTIDE SEQUENCE</scope>
    <source>
        <strain evidence="9">TLS06</strain>
    </source>
</reference>
<comment type="cofactor">
    <cofactor evidence="1">
        <name>pyridoxal 5'-phosphate</name>
        <dbReference type="ChEBI" id="CHEBI:597326"/>
    </cofactor>
</comment>
<dbReference type="Gene3D" id="3.10.580.10">
    <property type="entry name" value="CBS-domain"/>
    <property type="match status" value="1"/>
</dbReference>
<dbReference type="CDD" id="cd04608">
    <property type="entry name" value="CBS_pair_CBS"/>
    <property type="match status" value="1"/>
</dbReference>
<dbReference type="FunFam" id="3.40.50.1100:FF:000003">
    <property type="entry name" value="Cystathionine beta-synthase"/>
    <property type="match status" value="1"/>
</dbReference>
<evidence type="ECO:0000259" key="8">
    <source>
        <dbReference type="PROSITE" id="PS51371"/>
    </source>
</evidence>
<keyword evidence="7" id="KW-0129">CBS domain</keyword>
<evidence type="ECO:0000256" key="1">
    <source>
        <dbReference type="ARBA" id="ARBA00001933"/>
    </source>
</evidence>
<dbReference type="PANTHER" id="PTHR10314">
    <property type="entry name" value="CYSTATHIONINE BETA-SYNTHASE"/>
    <property type="match status" value="1"/>
</dbReference>
<dbReference type="InterPro" id="IPR000644">
    <property type="entry name" value="CBS_dom"/>
</dbReference>
<dbReference type="InterPro" id="IPR001926">
    <property type="entry name" value="TrpB-like_PALP"/>
</dbReference>
<evidence type="ECO:0000256" key="5">
    <source>
        <dbReference type="ARBA" id="ARBA00078257"/>
    </source>
</evidence>
<dbReference type="Pfam" id="PF00571">
    <property type="entry name" value="CBS"/>
    <property type="match status" value="2"/>
</dbReference>
<dbReference type="InterPro" id="IPR001216">
    <property type="entry name" value="P-phosphate_BS"/>
</dbReference>
<evidence type="ECO:0000313" key="9">
    <source>
        <dbReference type="EMBL" id="UYO42074.1"/>
    </source>
</evidence>
<dbReference type="GO" id="GO:0006535">
    <property type="term" value="P:cysteine biosynthetic process from serine"/>
    <property type="evidence" value="ECO:0007669"/>
    <property type="project" value="InterPro"/>
</dbReference>
<evidence type="ECO:0000256" key="7">
    <source>
        <dbReference type="PROSITE-ProRule" id="PRU00703"/>
    </source>
</evidence>
<dbReference type="InterPro" id="IPR050214">
    <property type="entry name" value="Cys_Synth/Cystath_Beta-Synth"/>
</dbReference>
<accession>A0AAX3E4X0</accession>
<dbReference type="PROSITE" id="PS51371">
    <property type="entry name" value="CBS"/>
    <property type="match status" value="1"/>
</dbReference>
<dbReference type="SUPFAM" id="SSF53686">
    <property type="entry name" value="Tryptophan synthase beta subunit-like PLP-dependent enzymes"/>
    <property type="match status" value="1"/>
</dbReference>
<evidence type="ECO:0000313" key="10">
    <source>
        <dbReference type="Proteomes" id="UP001163166"/>
    </source>
</evidence>
<protein>
    <recommendedName>
        <fullName evidence="4">Cysteine synthase B</fullName>
    </recommendedName>
    <alternativeName>
        <fullName evidence="5">O-acetylserine (thiol)-lyase B</fullName>
    </alternativeName>
    <alternativeName>
        <fullName evidence="6">O-acetylserine sulfhydrylase B</fullName>
    </alternativeName>
</protein>
<evidence type="ECO:0000256" key="3">
    <source>
        <dbReference type="ARBA" id="ARBA00022898"/>
    </source>
</evidence>
<dbReference type="InterPro" id="IPR036052">
    <property type="entry name" value="TrpB-like_PALP_sf"/>
</dbReference>
<feature type="domain" description="CBS" evidence="8">
    <location>
        <begin position="345"/>
        <end position="407"/>
    </location>
</feature>
<name>A0AAX3E4X0_RHOPL</name>
<dbReference type="FunFam" id="3.40.50.1100:FF:000118">
    <property type="entry name" value="Related to CYS4-cystathionine beta-synthase"/>
    <property type="match status" value="1"/>
</dbReference>
<dbReference type="Pfam" id="PF00291">
    <property type="entry name" value="PALP"/>
    <property type="match status" value="1"/>
</dbReference>
<dbReference type="GO" id="GO:0016765">
    <property type="term" value="F:transferase activity, transferring alkyl or aryl (other than methyl) groups"/>
    <property type="evidence" value="ECO:0007669"/>
    <property type="project" value="UniProtKB-ARBA"/>
</dbReference>
<dbReference type="AlphaFoldDB" id="A0AAX3E4X0"/>
<dbReference type="PROSITE" id="PS00901">
    <property type="entry name" value="CYS_SYNTHASE"/>
    <property type="match status" value="1"/>
</dbReference>
<evidence type="ECO:0000256" key="4">
    <source>
        <dbReference type="ARBA" id="ARBA00072081"/>
    </source>
</evidence>
<keyword evidence="3" id="KW-0663">Pyridoxal phosphate</keyword>
<dbReference type="CDD" id="cd01561">
    <property type="entry name" value="CBS_like"/>
    <property type="match status" value="1"/>
</dbReference>
<proteinExistence type="inferred from homology"/>
<dbReference type="SMART" id="SM00116">
    <property type="entry name" value="CBS"/>
    <property type="match status" value="2"/>
</dbReference>
<sequence length="465" mass="50392">MSLARLATPKDRSPKALIDLIGNTPLVQLTRLDAGPCRLFAKLEGQNPGGSIKDRPALAMIEAFERSGELRPGGTLVEATAGNTGLGLALIAALKGYRLVLVIPDKMSREKVLHLKAMGAEVVMTRSDVGKGHPAYYQDLAEKITAETPGAVFVNQFANPANPLAHEYGTAPEIWEQMDRRVDAVVCGIGSGGTLTGIGRFFQRASPTTEIILADPKGSVLVDVVEGREPGPVGSWLVEGIGEDFVPSNADLKLVARGYTVTDAESFHAARELLRREGILAGSSSGTLLAAALRYCREQTRPKRVVTLLPDGGNKYLSKMFNDTWMADQGFVPRRHDGDLRDLIVRRHDEGASITVAPEDTLNFAYSRMKLYEVSQLPVLVDDRVVGIIDESDLLMATIGDPAKFAEPVHSAMSKRVETVEASAPFESLMPVFDRGHVVVVVDGSRFLGLITRIDLINHLRSKVH</sequence>
<dbReference type="InterPro" id="IPR046353">
    <property type="entry name" value="CBS_C"/>
</dbReference>
<dbReference type="RefSeq" id="WP_107355448.1">
    <property type="nucleotide sequence ID" value="NZ_CP019967.1"/>
</dbReference>
<gene>
    <name evidence="9" type="ORF">KQX62_11710</name>
</gene>
<evidence type="ECO:0000256" key="6">
    <source>
        <dbReference type="ARBA" id="ARBA00079153"/>
    </source>
</evidence>
<dbReference type="SUPFAM" id="SSF54631">
    <property type="entry name" value="CBS-domain pair"/>
    <property type="match status" value="1"/>
</dbReference>
<dbReference type="EMBL" id="CP076676">
    <property type="protein sequence ID" value="UYO42074.1"/>
    <property type="molecule type" value="Genomic_DNA"/>
</dbReference>
<dbReference type="Proteomes" id="UP001163166">
    <property type="component" value="Chromosome"/>
</dbReference>
<dbReference type="Gene3D" id="3.40.50.1100">
    <property type="match status" value="2"/>
</dbReference>
<evidence type="ECO:0000256" key="2">
    <source>
        <dbReference type="ARBA" id="ARBA00007103"/>
    </source>
</evidence>
<comment type="similarity">
    <text evidence="2">Belongs to the cysteine synthase/cystathionine beta-synthase family.</text>
</comment>